<dbReference type="GO" id="GO:0005829">
    <property type="term" value="C:cytosol"/>
    <property type="evidence" value="ECO:0007669"/>
    <property type="project" value="TreeGrafter"/>
</dbReference>
<evidence type="ECO:0000313" key="3">
    <source>
        <dbReference type="Proteomes" id="UP000248555"/>
    </source>
</evidence>
<dbReference type="Gene3D" id="3.40.30.10">
    <property type="entry name" value="Glutaredoxin"/>
    <property type="match status" value="1"/>
</dbReference>
<dbReference type="Proteomes" id="UP000248555">
    <property type="component" value="Unassembled WGS sequence"/>
</dbReference>
<gene>
    <name evidence="2" type="ORF">B0I26_10940</name>
</gene>
<name>A0A327YC05_9BACL</name>
<dbReference type="SUPFAM" id="SSF52833">
    <property type="entry name" value="Thioredoxin-like"/>
    <property type="match status" value="1"/>
</dbReference>
<organism evidence="2 3">
    <name type="scientific">Paranoxybacillus vitaminiphilus</name>
    <dbReference type="NCBI Taxonomy" id="581036"/>
    <lineage>
        <taxon>Bacteria</taxon>
        <taxon>Bacillati</taxon>
        <taxon>Bacillota</taxon>
        <taxon>Bacilli</taxon>
        <taxon>Bacillales</taxon>
        <taxon>Anoxybacillaceae</taxon>
        <taxon>Paranoxybacillus</taxon>
    </lineage>
</organism>
<protein>
    <submittedName>
        <fullName evidence="2">Thioredoxin</fullName>
    </submittedName>
</protein>
<sequence length="107" mass="12331">MKTETMDSLTLAQIDQVIEQESIVCVYLYTPICGTCQLAGRMLEIVKELFPHITFCKTDINYIPERAVEWNIESVPCLLLFCNGKLAKKIYAFHSVPYLYETIKSFL</sequence>
<dbReference type="PANTHER" id="PTHR45663">
    <property type="entry name" value="GEO12009P1"/>
    <property type="match status" value="1"/>
</dbReference>
<proteinExistence type="predicted"/>
<accession>A0A327YC05</accession>
<dbReference type="CDD" id="cd02947">
    <property type="entry name" value="TRX_family"/>
    <property type="match status" value="1"/>
</dbReference>
<evidence type="ECO:0000313" key="2">
    <source>
        <dbReference type="EMBL" id="RAK18620.1"/>
    </source>
</evidence>
<dbReference type="EMBL" id="QLMH01000009">
    <property type="protein sequence ID" value="RAK18620.1"/>
    <property type="molecule type" value="Genomic_DNA"/>
</dbReference>
<evidence type="ECO:0000259" key="1">
    <source>
        <dbReference type="Pfam" id="PF00085"/>
    </source>
</evidence>
<dbReference type="GO" id="GO:0045454">
    <property type="term" value="P:cell redox homeostasis"/>
    <property type="evidence" value="ECO:0007669"/>
    <property type="project" value="TreeGrafter"/>
</dbReference>
<feature type="domain" description="Thioredoxin" evidence="1">
    <location>
        <begin position="10"/>
        <end position="94"/>
    </location>
</feature>
<reference evidence="2 3" key="1">
    <citation type="submission" date="2018-06" db="EMBL/GenBank/DDBJ databases">
        <title>Genomic Encyclopedia of Type Strains, Phase III (KMG-III): the genomes of soil and plant-associated and newly described type strains.</title>
        <authorList>
            <person name="Whitman W."/>
        </authorList>
    </citation>
    <scope>NUCLEOTIDE SEQUENCE [LARGE SCALE GENOMIC DNA]</scope>
    <source>
        <strain evidence="2 3">CGMCC 1.8979</strain>
    </source>
</reference>
<dbReference type="InterPro" id="IPR036249">
    <property type="entry name" value="Thioredoxin-like_sf"/>
</dbReference>
<dbReference type="Pfam" id="PF00085">
    <property type="entry name" value="Thioredoxin"/>
    <property type="match status" value="1"/>
</dbReference>
<dbReference type="GO" id="GO:0015035">
    <property type="term" value="F:protein-disulfide reductase activity"/>
    <property type="evidence" value="ECO:0007669"/>
    <property type="project" value="TreeGrafter"/>
</dbReference>
<dbReference type="PANTHER" id="PTHR45663:SF41">
    <property type="entry name" value="THIOREDOXIN-LIKE PROTEIN YUSE"/>
    <property type="match status" value="1"/>
</dbReference>
<dbReference type="InterPro" id="IPR013766">
    <property type="entry name" value="Thioredoxin_domain"/>
</dbReference>
<keyword evidence="3" id="KW-1185">Reference proteome</keyword>
<dbReference type="AlphaFoldDB" id="A0A327YC05"/>
<comment type="caution">
    <text evidence="2">The sequence shown here is derived from an EMBL/GenBank/DDBJ whole genome shotgun (WGS) entry which is preliminary data.</text>
</comment>